<comment type="caution">
    <text evidence="3">The sequence shown here is derived from an EMBL/GenBank/DDBJ whole genome shotgun (WGS) entry which is preliminary data.</text>
</comment>
<feature type="domain" description="2EXR" evidence="2">
    <location>
        <begin position="213"/>
        <end position="330"/>
    </location>
</feature>
<dbReference type="AlphaFoldDB" id="A0AAN4T911"/>
<dbReference type="Proteomes" id="UP000051487">
    <property type="component" value="Unassembled WGS sequence"/>
</dbReference>
<proteinExistence type="predicted"/>
<dbReference type="InterPro" id="IPR045518">
    <property type="entry name" value="2EXR"/>
</dbReference>
<feature type="compositionally biased region" description="Acidic residues" evidence="1">
    <location>
        <begin position="885"/>
        <end position="899"/>
    </location>
</feature>
<organism evidence="3 4">
    <name type="scientific">Aspergillus lentulus</name>
    <dbReference type="NCBI Taxonomy" id="293939"/>
    <lineage>
        <taxon>Eukaryota</taxon>
        <taxon>Fungi</taxon>
        <taxon>Dikarya</taxon>
        <taxon>Ascomycota</taxon>
        <taxon>Pezizomycotina</taxon>
        <taxon>Eurotiomycetes</taxon>
        <taxon>Eurotiomycetidae</taxon>
        <taxon>Eurotiales</taxon>
        <taxon>Aspergillaceae</taxon>
        <taxon>Aspergillus</taxon>
        <taxon>Aspergillus subgen. Fumigati</taxon>
    </lineage>
</organism>
<evidence type="ECO:0000313" key="3">
    <source>
        <dbReference type="EMBL" id="GAQ05738.1"/>
    </source>
</evidence>
<protein>
    <recommendedName>
        <fullName evidence="2">2EXR domain-containing protein</fullName>
    </recommendedName>
</protein>
<evidence type="ECO:0000259" key="2">
    <source>
        <dbReference type="Pfam" id="PF20150"/>
    </source>
</evidence>
<dbReference type="Pfam" id="PF20150">
    <property type="entry name" value="2EXR"/>
    <property type="match status" value="1"/>
</dbReference>
<dbReference type="EMBL" id="BCLY01000005">
    <property type="protein sequence ID" value="GAQ05738.1"/>
    <property type="molecule type" value="Genomic_DNA"/>
</dbReference>
<reference evidence="3 4" key="1">
    <citation type="submission" date="2015-11" db="EMBL/GenBank/DDBJ databases">
        <title>Aspergillus lentulus strain IFM 54703T.</title>
        <authorList>
            <person name="Kusuya Y."/>
            <person name="Sakai K."/>
            <person name="Kamei K."/>
            <person name="Takahashi H."/>
            <person name="Yaguchi T."/>
        </authorList>
    </citation>
    <scope>NUCLEOTIDE SEQUENCE [LARGE SCALE GENOMIC DNA]</scope>
    <source>
        <strain evidence="3 4">IFM 54703</strain>
    </source>
</reference>
<evidence type="ECO:0000313" key="4">
    <source>
        <dbReference type="Proteomes" id="UP000051487"/>
    </source>
</evidence>
<evidence type="ECO:0000256" key="1">
    <source>
        <dbReference type="SAM" id="MobiDB-lite"/>
    </source>
</evidence>
<feature type="region of interest" description="Disordered" evidence="1">
    <location>
        <begin position="804"/>
        <end position="902"/>
    </location>
</feature>
<sequence length="1051" mass="119780">MPKQAKFQLHEARTYRSFLLIRPDDPDLPALTMLREVLKVLQAGRGNFSPRRESFPDTQVGDLIFEIISEDNTLKGLTDAAVQCITQQIENWDYDKDMIRWEQFVEGMVLIDYRTGEYDQSLAINGRVVFTLSTRYGTGIECEDDMCHHGTAEYLNTKIIVNTLDKKFGHTLTIGEATLTTPDGGKTWTLGRVHINARTLKNTSPAGTAHPTFPHFPSLPAELRILIWHGALPEKDNPALVFFKKGCWRRRCLSETEQGYDPTDPSHPHFYFDPELLDHIEVNVPLFFVNREARRIALAWCREQRISLRFARNKQSLIFSRPFNSKHDVLYVPLDQWDSFLCEPYDQMFTPEWTGQSVSTYALELGAIAVPEAQVYSNPAVLHEMFEWPYRPAVLYVVLDSPPNLRLEYAGQNVQRRWEVRTCQGGSLFYTWKDGRGSFEEGASERSGHEVLYERIKEVSKGLGEGITLHNVRSFEVRPVCVVRLRRNFNTGERASTKPGVEMRGPLQDILGHFLIIIIFPYARYPSQTIETYPMTPATKKLSRQTLRRNGIIIEMEISEDDWPKDIAQVKDRILSFDCIIPPKEVARESLEPHVLTKLYKQLPQAKRDRWFKGEMACNRECLPGQNEAKNRHLENLTTAYTLYEHAVDWTHKGGMHEGRLGDKLADYVFEEWKKHADETSISSAYSRFGGESATTFGRDTVSFSQAWHVRNYWHRQCSVAKPLHESEKLSVPKPDWYFGFHIHNDIRPPRKTDKEQSYVAFSLTELNLLEKAEELHSCPLISLNKYCADIQKTPRLAKIQRRKLGSEDEVHSVGSGFEDSDSNELDEYEYTTTEDEDYEPGSEEEDDSSDGSDGNLEDDEDLDSETDEELAPSRGYRYKRSDVDVAEGGDTDGTDASDIETGTSRRKFEDYKLTCYPWAVVEVKKPGASPQDTEECYYQVANGSSACVALLRGLSDGPAHDYHHPVVAMTFVGRDARVFLTYAEPLNGDHDADDDGETIILYVSLIQFFSNPTNQRPPFIADGAIHLANEMHLERAIGCALDGAATPTHA</sequence>
<feature type="compositionally biased region" description="Acidic residues" evidence="1">
    <location>
        <begin position="819"/>
        <end position="871"/>
    </location>
</feature>
<gene>
    <name evidence="3" type="ORF">ALT_3059</name>
</gene>
<accession>A0AAN4T911</accession>
<name>A0AAN4T911_ASPLE</name>